<dbReference type="GO" id="GO:0045893">
    <property type="term" value="P:positive regulation of DNA-templated transcription"/>
    <property type="evidence" value="ECO:0007669"/>
    <property type="project" value="TreeGrafter"/>
</dbReference>
<organism evidence="5 6">
    <name type="scientific">Nezara viridula</name>
    <name type="common">Southern green stink bug</name>
    <name type="synonym">Cimex viridulus</name>
    <dbReference type="NCBI Taxonomy" id="85310"/>
    <lineage>
        <taxon>Eukaryota</taxon>
        <taxon>Metazoa</taxon>
        <taxon>Ecdysozoa</taxon>
        <taxon>Arthropoda</taxon>
        <taxon>Hexapoda</taxon>
        <taxon>Insecta</taxon>
        <taxon>Pterygota</taxon>
        <taxon>Neoptera</taxon>
        <taxon>Paraneoptera</taxon>
        <taxon>Hemiptera</taxon>
        <taxon>Heteroptera</taxon>
        <taxon>Panheteroptera</taxon>
        <taxon>Pentatomomorpha</taxon>
        <taxon>Pentatomoidea</taxon>
        <taxon>Pentatomidae</taxon>
        <taxon>Pentatominae</taxon>
        <taxon>Nezara</taxon>
    </lineage>
</organism>
<dbReference type="OrthoDB" id="10053467at2759"/>
<dbReference type="PANTHER" id="PTHR47827">
    <property type="entry name" value="AHD DOMAIN-CONTAINING PROTEIN"/>
    <property type="match status" value="1"/>
</dbReference>
<evidence type="ECO:0000256" key="3">
    <source>
        <dbReference type="SAM" id="MobiDB-lite"/>
    </source>
</evidence>
<feature type="compositionally biased region" description="Basic and acidic residues" evidence="3">
    <location>
        <begin position="260"/>
        <end position="310"/>
    </location>
</feature>
<evidence type="ECO:0000259" key="4">
    <source>
        <dbReference type="PROSITE" id="PS51037"/>
    </source>
</evidence>
<feature type="domain" description="YEATS" evidence="4">
    <location>
        <begin position="8"/>
        <end position="144"/>
    </location>
</feature>
<feature type="compositionally biased region" description="Polar residues" evidence="3">
    <location>
        <begin position="151"/>
        <end position="167"/>
    </location>
</feature>
<dbReference type="InterPro" id="IPR052790">
    <property type="entry name" value="YEATS_domain"/>
</dbReference>
<gene>
    <name evidence="5" type="ORF">NEZAVI_LOCUS14906</name>
</gene>
<feature type="compositionally biased region" description="Pro residues" evidence="3">
    <location>
        <begin position="456"/>
        <end position="478"/>
    </location>
</feature>
<feature type="region of interest" description="Disordered" evidence="3">
    <location>
        <begin position="127"/>
        <end position="603"/>
    </location>
</feature>
<accession>A0A9P0HSY3</accession>
<dbReference type="GO" id="GO:0003682">
    <property type="term" value="F:chromatin binding"/>
    <property type="evidence" value="ECO:0007669"/>
    <property type="project" value="TreeGrafter"/>
</dbReference>
<feature type="compositionally biased region" description="Low complexity" evidence="3">
    <location>
        <begin position="224"/>
        <end position="239"/>
    </location>
</feature>
<feature type="compositionally biased region" description="Basic and acidic residues" evidence="3">
    <location>
        <begin position="356"/>
        <end position="426"/>
    </location>
</feature>
<dbReference type="GO" id="GO:0008023">
    <property type="term" value="C:transcription elongation factor complex"/>
    <property type="evidence" value="ECO:0007669"/>
    <property type="project" value="TreeGrafter"/>
</dbReference>
<feature type="compositionally biased region" description="Basic and acidic residues" evidence="3">
    <location>
        <begin position="320"/>
        <end position="347"/>
    </location>
</feature>
<feature type="compositionally biased region" description="Basic and acidic residues" evidence="3">
    <location>
        <begin position="197"/>
        <end position="206"/>
    </location>
</feature>
<keyword evidence="1 2" id="KW-0539">Nucleus</keyword>
<proteinExistence type="predicted"/>
<dbReference type="Pfam" id="PF03366">
    <property type="entry name" value="YEATS"/>
    <property type="match status" value="1"/>
</dbReference>
<evidence type="ECO:0000313" key="6">
    <source>
        <dbReference type="Proteomes" id="UP001152798"/>
    </source>
</evidence>
<dbReference type="Gene3D" id="1.20.1270.290">
    <property type="match status" value="1"/>
</dbReference>
<evidence type="ECO:0000256" key="1">
    <source>
        <dbReference type="ARBA" id="ARBA00023242"/>
    </source>
</evidence>
<sequence>MLTAVLPFKMAECVRVYFEIGHEASLRNKRTIEGFTHDWEVFVRGVDNAEIHHFVDKVVFNLHDTFPKPKRTIKEPPYCLKESGYAGFNLPIDIYFKNKSEHRKQRFFYDLTFPETGPRLTKLIKEKAEFPNPPEDFRRKLIRGGGVGVGNDTTTSAEKTNSITPNSHGDDSKSSPHSGKPKLNNSNSDIPKKHKPKETSKPEESRGNSFAALFGTPIKTIKHSPTSKPTVKPSSSSELKSSHEKQAKESAKIPKHSPHKDKEKDKENSLSKYKDKDRDKEKDSEKSNKDKDKNKDKEHKEKDKSKDKILKKSNSPIPPKDIRKDENTKRPSEENKDRSSSKNDTIKEKKHKEKKHKEEREKKDIPHKDHDKKEMEKEKVNDKIEKKPEIPRDKDLKETKFKSNEKEDKKIKPIEREKDRTHISEKQKHKHKRKEKHRKEDDKDRHKKKPKEKTPEPIPPPKAKSPTPPPPPPPPPVPAKSAINPLNMLFQELPDKDSDSDFSVSMEEDVKSDPPSEPSPKPKIEEKKIEVREEREKFKKKDKKSKDENKDKESKKRKRKTKDKDEPVEKIIKTEVREEPIEKSPKREERSERSESPETQFTEDYVTQLRDLQQKIMTLQDNADLQRVVQVISETGQFEITQRTFDFDLCALDRSTVKRLQDMFITAS</sequence>
<reference evidence="5" key="1">
    <citation type="submission" date="2022-01" db="EMBL/GenBank/DDBJ databases">
        <authorList>
            <person name="King R."/>
        </authorList>
    </citation>
    <scope>NUCLEOTIDE SEQUENCE</scope>
</reference>
<evidence type="ECO:0000256" key="2">
    <source>
        <dbReference type="PROSITE-ProRule" id="PRU00376"/>
    </source>
</evidence>
<feature type="compositionally biased region" description="Basic and acidic residues" evidence="3">
    <location>
        <begin position="508"/>
        <end position="554"/>
    </location>
</feature>
<protein>
    <recommendedName>
        <fullName evidence="4">YEATS domain-containing protein</fullName>
    </recommendedName>
</protein>
<dbReference type="Pfam" id="PF17793">
    <property type="entry name" value="AHD"/>
    <property type="match status" value="1"/>
</dbReference>
<comment type="subcellular location">
    <subcellularLocation>
        <location evidence="2">Nucleus</location>
    </subcellularLocation>
</comment>
<dbReference type="InterPro" id="IPR040930">
    <property type="entry name" value="AF-9_AHD"/>
</dbReference>
<keyword evidence="6" id="KW-1185">Reference proteome</keyword>
<dbReference type="PANTHER" id="PTHR47827:SF3">
    <property type="entry name" value="AF-9 ANC1 HOMOLOGY DOMAIN-CONTAINING PROTEIN"/>
    <property type="match status" value="1"/>
</dbReference>
<dbReference type="EMBL" id="OV725083">
    <property type="protein sequence ID" value="CAH1407102.1"/>
    <property type="molecule type" value="Genomic_DNA"/>
</dbReference>
<evidence type="ECO:0000313" key="5">
    <source>
        <dbReference type="EMBL" id="CAH1407102.1"/>
    </source>
</evidence>
<feature type="compositionally biased region" description="Basic and acidic residues" evidence="3">
    <location>
        <begin position="562"/>
        <end position="596"/>
    </location>
</feature>
<dbReference type="Gene3D" id="2.60.40.1970">
    <property type="entry name" value="YEATS domain"/>
    <property type="match status" value="1"/>
</dbReference>
<feature type="compositionally biased region" description="Basic residues" evidence="3">
    <location>
        <begin position="427"/>
        <end position="437"/>
    </location>
</feature>
<dbReference type="InterPro" id="IPR038704">
    <property type="entry name" value="YEAST_sf"/>
</dbReference>
<dbReference type="CDD" id="cd16906">
    <property type="entry name" value="YEATS_AF-9_like"/>
    <property type="match status" value="1"/>
</dbReference>
<feature type="compositionally biased region" description="Basic and acidic residues" evidence="3">
    <location>
        <begin position="127"/>
        <end position="139"/>
    </location>
</feature>
<feature type="compositionally biased region" description="Basic and acidic residues" evidence="3">
    <location>
        <begin position="240"/>
        <end position="252"/>
    </location>
</feature>
<dbReference type="PROSITE" id="PS51037">
    <property type="entry name" value="YEATS"/>
    <property type="match status" value="1"/>
</dbReference>
<dbReference type="AlphaFoldDB" id="A0A9P0HSY3"/>
<dbReference type="InterPro" id="IPR055129">
    <property type="entry name" value="YEATS_dom"/>
</dbReference>
<name>A0A9P0HSY3_NEZVI</name>
<dbReference type="Proteomes" id="UP001152798">
    <property type="component" value="Chromosome 7"/>
</dbReference>